<keyword evidence="4 6" id="KW-0067">ATP-binding</keyword>
<dbReference type="PROSITE" id="PS00211">
    <property type="entry name" value="ABC_TRANSPORTER_1"/>
    <property type="match status" value="1"/>
</dbReference>
<dbReference type="GO" id="GO:0005524">
    <property type="term" value="F:ATP binding"/>
    <property type="evidence" value="ECO:0007669"/>
    <property type="project" value="UniProtKB-KW"/>
</dbReference>
<dbReference type="EMBL" id="SJSA01000001">
    <property type="protein sequence ID" value="TGG39343.1"/>
    <property type="molecule type" value="Genomic_DNA"/>
</dbReference>
<organism evidence="6 7">
    <name type="scientific">Duncaniella freteri</name>
    <dbReference type="NCBI Taxonomy" id="2530391"/>
    <lineage>
        <taxon>Bacteria</taxon>
        <taxon>Pseudomonadati</taxon>
        <taxon>Bacteroidota</taxon>
        <taxon>Bacteroidia</taxon>
        <taxon>Bacteroidales</taxon>
        <taxon>Muribaculaceae</taxon>
        <taxon>Duncaniella</taxon>
    </lineage>
</organism>
<comment type="similarity">
    <text evidence="1">Belongs to the ABC transporter superfamily.</text>
</comment>
<sequence length="192" mass="21390">MAEKTTLLRIILKLLKPTAGTVTYMHDGAPIKNLSLGYLPQKNMIDSRFPITVEEVIASGLLGDSIRKEDAKKRIADTVRLMGLEQHTSKSIGALSGGQQQRALLGRAIISHPRVLVLDEPLSYVDKIFEQYIYDLVAQLSESTTILLVSHEMSTIAGMANRHLIIDHTLHECHSSHHHVHYDCDDCQAQSE</sequence>
<dbReference type="SUPFAM" id="SSF52540">
    <property type="entry name" value="P-loop containing nucleoside triphosphate hydrolases"/>
    <property type="match status" value="1"/>
</dbReference>
<evidence type="ECO:0000313" key="6">
    <source>
        <dbReference type="EMBL" id="TGG39343.1"/>
    </source>
</evidence>
<keyword evidence="3" id="KW-0547">Nucleotide-binding</keyword>
<reference evidence="6 7" key="1">
    <citation type="submission" date="2019-02" db="EMBL/GenBank/DDBJ databases">
        <title>Isolation and identification of novel species under the genus Muribaculum.</title>
        <authorList>
            <person name="Miyake S."/>
            <person name="Ding Y."/>
            <person name="Low A."/>
            <person name="Soh M."/>
            <person name="Seedorf H."/>
        </authorList>
    </citation>
    <scope>NUCLEOTIDE SEQUENCE [LARGE SCALE GENOMIC DNA]</scope>
    <source>
        <strain evidence="6 7">TLL-A3</strain>
    </source>
</reference>
<evidence type="ECO:0000256" key="3">
    <source>
        <dbReference type="ARBA" id="ARBA00022741"/>
    </source>
</evidence>
<proteinExistence type="inferred from homology"/>
<evidence type="ECO:0000313" key="7">
    <source>
        <dbReference type="Proteomes" id="UP000297635"/>
    </source>
</evidence>
<evidence type="ECO:0000259" key="5">
    <source>
        <dbReference type="PROSITE" id="PS50893"/>
    </source>
</evidence>
<keyword evidence="2" id="KW-0813">Transport</keyword>
<evidence type="ECO:0000256" key="2">
    <source>
        <dbReference type="ARBA" id="ARBA00022448"/>
    </source>
</evidence>
<dbReference type="InterPro" id="IPR017871">
    <property type="entry name" value="ABC_transporter-like_CS"/>
</dbReference>
<dbReference type="InterPro" id="IPR027417">
    <property type="entry name" value="P-loop_NTPase"/>
</dbReference>
<dbReference type="AlphaFoldDB" id="A0A4Z0V6J0"/>
<name>A0A4Z0V6J0_9BACT</name>
<evidence type="ECO:0000256" key="4">
    <source>
        <dbReference type="ARBA" id="ARBA00022840"/>
    </source>
</evidence>
<dbReference type="Proteomes" id="UP000297635">
    <property type="component" value="Unassembled WGS sequence"/>
</dbReference>
<dbReference type="Pfam" id="PF00005">
    <property type="entry name" value="ABC_tran"/>
    <property type="match status" value="1"/>
</dbReference>
<protein>
    <submittedName>
        <fullName evidence="6">ATP-binding cassette domain-containing protein</fullName>
    </submittedName>
</protein>
<dbReference type="GO" id="GO:0016887">
    <property type="term" value="F:ATP hydrolysis activity"/>
    <property type="evidence" value="ECO:0007669"/>
    <property type="project" value="InterPro"/>
</dbReference>
<feature type="domain" description="ABC transporter" evidence="5">
    <location>
        <begin position="1"/>
        <end position="191"/>
    </location>
</feature>
<gene>
    <name evidence="6" type="ORF">EZ315_00925</name>
</gene>
<comment type="caution">
    <text evidence="6">The sequence shown here is derived from an EMBL/GenBank/DDBJ whole genome shotgun (WGS) entry which is preliminary data.</text>
</comment>
<accession>A0A4Z0V6J0</accession>
<dbReference type="InterPro" id="IPR003439">
    <property type="entry name" value="ABC_transporter-like_ATP-bd"/>
</dbReference>
<dbReference type="Gene3D" id="3.40.50.300">
    <property type="entry name" value="P-loop containing nucleotide triphosphate hydrolases"/>
    <property type="match status" value="1"/>
</dbReference>
<dbReference type="InterPro" id="IPR050153">
    <property type="entry name" value="Metal_Ion_Import_ABC"/>
</dbReference>
<keyword evidence="7" id="KW-1185">Reference proteome</keyword>
<dbReference type="PROSITE" id="PS50893">
    <property type="entry name" value="ABC_TRANSPORTER_2"/>
    <property type="match status" value="1"/>
</dbReference>
<evidence type="ECO:0000256" key="1">
    <source>
        <dbReference type="ARBA" id="ARBA00005417"/>
    </source>
</evidence>
<dbReference type="PANTHER" id="PTHR42734:SF17">
    <property type="entry name" value="METAL TRANSPORT SYSTEM ATP-BINDING PROTEIN TM_0124-RELATED"/>
    <property type="match status" value="1"/>
</dbReference>
<dbReference type="PANTHER" id="PTHR42734">
    <property type="entry name" value="METAL TRANSPORT SYSTEM ATP-BINDING PROTEIN TM_0124-RELATED"/>
    <property type="match status" value="1"/>
</dbReference>